<dbReference type="InterPro" id="IPR027383">
    <property type="entry name" value="Znf_put"/>
</dbReference>
<gene>
    <name evidence="2" type="ORF">DN730_06985</name>
</gene>
<dbReference type="RefSeq" id="WP_115467379.1">
    <property type="nucleotide sequence ID" value="NZ_QKRA01000002.1"/>
</dbReference>
<protein>
    <submittedName>
        <fullName evidence="2">Zf-HC2 domain-containing protein</fullName>
    </submittedName>
</protein>
<feature type="domain" description="Putative zinc-finger" evidence="1">
    <location>
        <begin position="4"/>
        <end position="38"/>
    </location>
</feature>
<dbReference type="AlphaFoldDB" id="A0A370UC21"/>
<comment type="caution">
    <text evidence="2">The sequence shown here is derived from an EMBL/GenBank/DDBJ whole genome shotgun (WGS) entry which is preliminary data.</text>
</comment>
<organism evidence="2 3">
    <name type="scientific">Marinomonas piezotolerans</name>
    <dbReference type="NCBI Taxonomy" id="2213058"/>
    <lineage>
        <taxon>Bacteria</taxon>
        <taxon>Pseudomonadati</taxon>
        <taxon>Pseudomonadota</taxon>
        <taxon>Gammaproteobacteria</taxon>
        <taxon>Oceanospirillales</taxon>
        <taxon>Oceanospirillaceae</taxon>
        <taxon>Marinomonas</taxon>
    </lineage>
</organism>
<reference evidence="2 3" key="1">
    <citation type="submission" date="2018-06" db="EMBL/GenBank/DDBJ databases">
        <title>Marinomonas sp. YLB-05 draft genome sequence.</title>
        <authorList>
            <person name="Yu L."/>
            <person name="Tang X."/>
        </authorList>
    </citation>
    <scope>NUCLEOTIDE SEQUENCE [LARGE SCALE GENOMIC DNA]</scope>
    <source>
        <strain evidence="2 3">YLB-05</strain>
    </source>
</reference>
<evidence type="ECO:0000313" key="2">
    <source>
        <dbReference type="EMBL" id="RDL45346.1"/>
    </source>
</evidence>
<proteinExistence type="predicted"/>
<accession>A0A370UC21</accession>
<evidence type="ECO:0000313" key="3">
    <source>
        <dbReference type="Proteomes" id="UP000254326"/>
    </source>
</evidence>
<dbReference type="OrthoDB" id="8374021at2"/>
<name>A0A370UC21_9GAMM</name>
<dbReference type="Proteomes" id="UP000254326">
    <property type="component" value="Unassembled WGS sequence"/>
</dbReference>
<sequence>MIKCKQATQLLSETLDRPLSKKEAFALKVHTAMCPACRQFGKQMHTLRELTQDYMKSDSQSDSQD</sequence>
<evidence type="ECO:0000259" key="1">
    <source>
        <dbReference type="Pfam" id="PF13490"/>
    </source>
</evidence>
<dbReference type="Pfam" id="PF13490">
    <property type="entry name" value="zf-HC2"/>
    <property type="match status" value="1"/>
</dbReference>
<keyword evidence="3" id="KW-1185">Reference proteome</keyword>
<dbReference type="EMBL" id="QKRA01000002">
    <property type="protein sequence ID" value="RDL45346.1"/>
    <property type="molecule type" value="Genomic_DNA"/>
</dbReference>